<keyword evidence="8 11" id="KW-0067">ATP-binding</keyword>
<feature type="binding site" evidence="11">
    <location>
        <position position="141"/>
    </location>
    <ligand>
        <name>substrate</name>
    </ligand>
</feature>
<comment type="pathway">
    <text evidence="1 11">Metabolic intermediate biosynthesis; chorismate biosynthesis; chorismate from D-erythrose 4-phosphate and phosphoenolpyruvate: step 5/7.</text>
</comment>
<feature type="binding site" evidence="11">
    <location>
        <begin position="17"/>
        <end position="22"/>
    </location>
    <ligand>
        <name>ATP</name>
        <dbReference type="ChEBI" id="CHEBI:30616"/>
    </ligand>
</feature>
<dbReference type="GO" id="GO:0000287">
    <property type="term" value="F:magnesium ion binding"/>
    <property type="evidence" value="ECO:0007669"/>
    <property type="project" value="UniProtKB-UniRule"/>
</dbReference>
<dbReference type="GO" id="GO:0005524">
    <property type="term" value="F:ATP binding"/>
    <property type="evidence" value="ECO:0007669"/>
    <property type="project" value="UniProtKB-UniRule"/>
</dbReference>
<comment type="subcellular location">
    <subcellularLocation>
        <location evidence="11">Cytoplasm</location>
    </subcellularLocation>
</comment>
<dbReference type="InterPro" id="IPR023000">
    <property type="entry name" value="Shikimate_kinase_CS"/>
</dbReference>
<dbReference type="GO" id="GO:0009423">
    <property type="term" value="P:chorismate biosynthetic process"/>
    <property type="evidence" value="ECO:0007669"/>
    <property type="project" value="UniProtKB-UniRule"/>
</dbReference>
<evidence type="ECO:0000256" key="6">
    <source>
        <dbReference type="ARBA" id="ARBA00022741"/>
    </source>
</evidence>
<evidence type="ECO:0000256" key="1">
    <source>
        <dbReference type="ARBA" id="ARBA00004842"/>
    </source>
</evidence>
<dbReference type="GO" id="GO:0004765">
    <property type="term" value="F:shikimate kinase activity"/>
    <property type="evidence" value="ECO:0007669"/>
    <property type="project" value="UniProtKB-UniRule"/>
</dbReference>
<dbReference type="InterPro" id="IPR000623">
    <property type="entry name" value="Shikimate_kinase/TSH1"/>
</dbReference>
<feature type="binding site" evidence="11">
    <location>
        <position position="123"/>
    </location>
    <ligand>
        <name>ATP</name>
        <dbReference type="ChEBI" id="CHEBI:30616"/>
    </ligand>
</feature>
<comment type="catalytic activity">
    <reaction evidence="10 11">
        <text>shikimate + ATP = 3-phosphoshikimate + ADP + H(+)</text>
        <dbReference type="Rhea" id="RHEA:13121"/>
        <dbReference type="ChEBI" id="CHEBI:15378"/>
        <dbReference type="ChEBI" id="CHEBI:30616"/>
        <dbReference type="ChEBI" id="CHEBI:36208"/>
        <dbReference type="ChEBI" id="CHEBI:145989"/>
        <dbReference type="ChEBI" id="CHEBI:456216"/>
        <dbReference type="EC" id="2.7.1.71"/>
    </reaction>
</comment>
<keyword evidence="11" id="KW-0479">Metal-binding</keyword>
<dbReference type="Pfam" id="PF01202">
    <property type="entry name" value="SKI"/>
    <property type="match status" value="1"/>
</dbReference>
<comment type="similarity">
    <text evidence="2 11">Belongs to the shikimate kinase family.</text>
</comment>
<keyword evidence="6 11" id="KW-0547">Nucleotide-binding</keyword>
<keyword evidence="7 11" id="KW-0418">Kinase</keyword>
<dbReference type="PRINTS" id="PR01100">
    <property type="entry name" value="SHIKIMTKNASE"/>
</dbReference>
<comment type="subunit">
    <text evidence="11">Monomer.</text>
</comment>
<dbReference type="PANTHER" id="PTHR21087">
    <property type="entry name" value="SHIKIMATE KINASE"/>
    <property type="match status" value="1"/>
</dbReference>
<keyword evidence="11" id="KW-0460">Magnesium</keyword>
<evidence type="ECO:0000313" key="12">
    <source>
        <dbReference type="EMBL" id="KAA9004014.1"/>
    </source>
</evidence>
<evidence type="ECO:0000256" key="5">
    <source>
        <dbReference type="ARBA" id="ARBA00022679"/>
    </source>
</evidence>
<feature type="binding site" evidence="11">
    <location>
        <position position="21"/>
    </location>
    <ligand>
        <name>Mg(2+)</name>
        <dbReference type="ChEBI" id="CHEBI:18420"/>
    </ligand>
</feature>
<evidence type="ECO:0000256" key="8">
    <source>
        <dbReference type="ARBA" id="ARBA00022840"/>
    </source>
</evidence>
<dbReference type="RefSeq" id="WP_150458369.1">
    <property type="nucleotide sequence ID" value="NZ_VYKK01000015.1"/>
</dbReference>
<dbReference type="GO" id="GO:0009073">
    <property type="term" value="P:aromatic amino acid family biosynthetic process"/>
    <property type="evidence" value="ECO:0007669"/>
    <property type="project" value="UniProtKB-KW"/>
</dbReference>
<evidence type="ECO:0000256" key="2">
    <source>
        <dbReference type="ARBA" id="ARBA00006997"/>
    </source>
</evidence>
<name>A0A5J5G8Z4_9BACL</name>
<feature type="binding site" evidence="11">
    <location>
        <position position="63"/>
    </location>
    <ligand>
        <name>substrate</name>
    </ligand>
</feature>
<dbReference type="OrthoDB" id="9800332at2"/>
<dbReference type="EC" id="2.7.1.71" evidence="3 11"/>
<dbReference type="HAMAP" id="MF_00109">
    <property type="entry name" value="Shikimate_kinase"/>
    <property type="match status" value="1"/>
</dbReference>
<proteinExistence type="inferred from homology"/>
<keyword evidence="5 11" id="KW-0808">Transferase</keyword>
<evidence type="ECO:0000256" key="10">
    <source>
        <dbReference type="ARBA" id="ARBA00048567"/>
    </source>
</evidence>
<reference evidence="12 13" key="1">
    <citation type="submission" date="2019-09" db="EMBL/GenBank/DDBJ databases">
        <title>Bacillus ochoae sp. nov., Paenibacillus whitsoniae sp. nov., Paenibacillus spiritus sp. nov. Isolated from the Mars Exploration Rover during spacecraft assembly.</title>
        <authorList>
            <person name="Seuylemezian A."/>
            <person name="Vaishampayan P."/>
        </authorList>
    </citation>
    <scope>NUCLEOTIDE SEQUENCE [LARGE SCALE GENOMIC DNA]</scope>
    <source>
        <strain evidence="12 13">MER_111</strain>
    </source>
</reference>
<organism evidence="12 13">
    <name type="scientific">Paenibacillus spiritus</name>
    <dbReference type="NCBI Taxonomy" id="2496557"/>
    <lineage>
        <taxon>Bacteria</taxon>
        <taxon>Bacillati</taxon>
        <taxon>Bacillota</taxon>
        <taxon>Bacilli</taxon>
        <taxon>Bacillales</taxon>
        <taxon>Paenibacillaceae</taxon>
        <taxon>Paenibacillus</taxon>
    </lineage>
</organism>
<evidence type="ECO:0000256" key="3">
    <source>
        <dbReference type="ARBA" id="ARBA00012154"/>
    </source>
</evidence>
<keyword evidence="13" id="KW-1185">Reference proteome</keyword>
<evidence type="ECO:0000256" key="4">
    <source>
        <dbReference type="ARBA" id="ARBA00022605"/>
    </source>
</evidence>
<dbReference type="GO" id="GO:0008652">
    <property type="term" value="P:amino acid biosynthetic process"/>
    <property type="evidence" value="ECO:0007669"/>
    <property type="project" value="UniProtKB-KW"/>
</dbReference>
<gene>
    <name evidence="11" type="primary">aroK</name>
    <name evidence="12" type="ORF">F4V43_11440</name>
</gene>
<dbReference type="PROSITE" id="PS01128">
    <property type="entry name" value="SHIKIMATE_KINASE"/>
    <property type="match status" value="1"/>
</dbReference>
<keyword evidence="11" id="KW-0963">Cytoplasm</keyword>
<dbReference type="AlphaFoldDB" id="A0A5J5G8Z4"/>
<keyword evidence="4 11" id="KW-0028">Amino-acid biosynthesis</keyword>
<sequence length="179" mass="19430">MAESSSGPNLILIGMMGTGKSTVGQLLARELNFRLLDLDERIEEREGRSIPEIFARGGEEEFRRIESRELLLALREKELVLSTGGGAVLAPGNAEAMGKGGYVAALTATAEELVSRVGQDPNRPLLAGDASERIHRLLRERAGAYGFADCTIDTTGRSAAEVRDLILMHYRGSVFKRNS</sequence>
<dbReference type="Proteomes" id="UP000367750">
    <property type="component" value="Unassembled WGS sequence"/>
</dbReference>
<dbReference type="EMBL" id="VYKK01000015">
    <property type="protein sequence ID" value="KAA9004014.1"/>
    <property type="molecule type" value="Genomic_DNA"/>
</dbReference>
<evidence type="ECO:0000256" key="9">
    <source>
        <dbReference type="ARBA" id="ARBA00023141"/>
    </source>
</evidence>
<dbReference type="UniPathway" id="UPA00053">
    <property type="reaction ID" value="UER00088"/>
</dbReference>
<dbReference type="InterPro" id="IPR031322">
    <property type="entry name" value="Shikimate/glucono_kinase"/>
</dbReference>
<dbReference type="InterPro" id="IPR027417">
    <property type="entry name" value="P-loop_NTPase"/>
</dbReference>
<feature type="binding site" evidence="11">
    <location>
        <position position="39"/>
    </location>
    <ligand>
        <name>substrate</name>
    </ligand>
</feature>
<dbReference type="PANTHER" id="PTHR21087:SF16">
    <property type="entry name" value="SHIKIMATE KINASE 1, CHLOROPLASTIC"/>
    <property type="match status" value="1"/>
</dbReference>
<dbReference type="CDD" id="cd00464">
    <property type="entry name" value="SK"/>
    <property type="match status" value="1"/>
</dbReference>
<dbReference type="GO" id="GO:0005829">
    <property type="term" value="C:cytosol"/>
    <property type="evidence" value="ECO:0007669"/>
    <property type="project" value="TreeGrafter"/>
</dbReference>
<evidence type="ECO:0000256" key="7">
    <source>
        <dbReference type="ARBA" id="ARBA00022777"/>
    </source>
</evidence>
<keyword evidence="9 11" id="KW-0057">Aromatic amino acid biosynthesis</keyword>
<evidence type="ECO:0000313" key="13">
    <source>
        <dbReference type="Proteomes" id="UP000367750"/>
    </source>
</evidence>
<feature type="binding site" evidence="11">
    <location>
        <position position="157"/>
    </location>
    <ligand>
        <name>ATP</name>
        <dbReference type="ChEBI" id="CHEBI:30616"/>
    </ligand>
</feature>
<evidence type="ECO:0000256" key="11">
    <source>
        <dbReference type="HAMAP-Rule" id="MF_00109"/>
    </source>
</evidence>
<accession>A0A5J5G8Z4</accession>
<feature type="binding site" evidence="11">
    <location>
        <position position="85"/>
    </location>
    <ligand>
        <name>substrate</name>
    </ligand>
</feature>
<comment type="caution">
    <text evidence="12">The sequence shown here is derived from an EMBL/GenBank/DDBJ whole genome shotgun (WGS) entry which is preliminary data.</text>
</comment>
<dbReference type="Gene3D" id="3.40.50.300">
    <property type="entry name" value="P-loop containing nucleotide triphosphate hydrolases"/>
    <property type="match status" value="1"/>
</dbReference>
<comment type="function">
    <text evidence="11">Catalyzes the specific phosphorylation of the 3-hydroxyl group of shikimic acid using ATP as a cosubstrate.</text>
</comment>
<comment type="cofactor">
    <cofactor evidence="11">
        <name>Mg(2+)</name>
        <dbReference type="ChEBI" id="CHEBI:18420"/>
    </cofactor>
    <text evidence="11">Binds 1 Mg(2+) ion per subunit.</text>
</comment>
<dbReference type="SUPFAM" id="SSF52540">
    <property type="entry name" value="P-loop containing nucleoside triphosphate hydrolases"/>
    <property type="match status" value="1"/>
</dbReference>
<protein>
    <recommendedName>
        <fullName evidence="3 11">Shikimate kinase</fullName>
        <shortName evidence="11">SK</shortName>
        <ecNumber evidence="3 11">2.7.1.71</ecNumber>
    </recommendedName>
</protein>